<protein>
    <recommendedName>
        <fullName evidence="3">D-arabinono-1,4-lactone oxidase C-terminal domain-containing protein</fullName>
    </recommendedName>
</protein>
<dbReference type="KEGG" id="bgg:CFK41_10350"/>
<gene>
    <name evidence="1" type="ORF">CFK41_10350</name>
</gene>
<keyword evidence="2" id="KW-1185">Reference proteome</keyword>
<evidence type="ECO:0000313" key="1">
    <source>
        <dbReference type="EMBL" id="ATG56579.1"/>
    </source>
</evidence>
<organism evidence="1 2">
    <name type="scientific">Brachybacterium ginsengisoli</name>
    <dbReference type="NCBI Taxonomy" id="1331682"/>
    <lineage>
        <taxon>Bacteria</taxon>
        <taxon>Bacillati</taxon>
        <taxon>Actinomycetota</taxon>
        <taxon>Actinomycetes</taxon>
        <taxon>Micrococcales</taxon>
        <taxon>Dermabacteraceae</taxon>
        <taxon>Brachybacterium</taxon>
    </lineage>
</organism>
<accession>A0A291H291</accession>
<dbReference type="EMBL" id="CP023564">
    <property type="protein sequence ID" value="ATG56579.1"/>
    <property type="molecule type" value="Genomic_DNA"/>
</dbReference>
<sequence>MHWLGRRELAALLPRFEDFRAVRAAADPDGLLMSPCLRHLLG</sequence>
<dbReference type="Gene3D" id="1.10.45.10">
    <property type="entry name" value="Vanillyl-alcohol Oxidase, Chain A, domain 4"/>
    <property type="match status" value="1"/>
</dbReference>
<proteinExistence type="predicted"/>
<dbReference type="Proteomes" id="UP000217889">
    <property type="component" value="Chromosome"/>
</dbReference>
<name>A0A291H291_9MICO</name>
<dbReference type="AlphaFoldDB" id="A0A291H291"/>
<dbReference type="OrthoDB" id="9800184at2"/>
<reference evidence="1 2" key="1">
    <citation type="journal article" date="2014" name="Int. J. Syst. Evol. Microbiol.">
        <title>Brachybacterium ginsengisoli sp. nov., isolated from soil of a ginseng field.</title>
        <authorList>
            <person name="Hoang V.A."/>
            <person name="Kim Y.J."/>
            <person name="Nguyen N.L."/>
            <person name="Yang D.C."/>
        </authorList>
    </citation>
    <scope>NUCLEOTIDE SEQUENCE [LARGE SCALE GENOMIC DNA]</scope>
    <source>
        <strain evidence="1 2">DCY80</strain>
    </source>
</reference>
<evidence type="ECO:0008006" key="3">
    <source>
        <dbReference type="Google" id="ProtNLM"/>
    </source>
</evidence>
<evidence type="ECO:0000313" key="2">
    <source>
        <dbReference type="Proteomes" id="UP000217889"/>
    </source>
</evidence>
<dbReference type="InterPro" id="IPR016171">
    <property type="entry name" value="Vanillyl_alc_oxidase_C-sub2"/>
</dbReference>